<evidence type="ECO:0000313" key="1">
    <source>
        <dbReference type="EMBL" id="MFH4978286.1"/>
    </source>
</evidence>
<proteinExistence type="predicted"/>
<keyword evidence="2" id="KW-1185">Reference proteome</keyword>
<sequence>MTGRFLRDLIVHPTDLFSVRSNSFLKPTTDFTREVLRQSQSKTVESSSAVLFKHGNVDCLCESFNASHMIRGVHLLAVLRFMDVWFCEIKYFPKAVQLQMSHGSLWEG</sequence>
<protein>
    <submittedName>
        <fullName evidence="1">Uncharacterized protein</fullName>
    </submittedName>
</protein>
<evidence type="ECO:0000313" key="2">
    <source>
        <dbReference type="Proteomes" id="UP001608902"/>
    </source>
</evidence>
<accession>A0ABD6EGF8</accession>
<name>A0ABD6EGF8_9BILA</name>
<reference evidence="1 2" key="1">
    <citation type="submission" date="2024-08" db="EMBL/GenBank/DDBJ databases">
        <title>Gnathostoma spinigerum genome.</title>
        <authorList>
            <person name="Gonzalez-Bertolin B."/>
            <person name="Monzon S."/>
            <person name="Zaballos A."/>
            <person name="Jimenez P."/>
            <person name="Dekumyoy P."/>
            <person name="Varona S."/>
            <person name="Cuesta I."/>
            <person name="Sumanam S."/>
            <person name="Adisakwattana P."/>
            <person name="Gasser R.B."/>
            <person name="Hernandez-Gonzalez A."/>
            <person name="Young N.D."/>
            <person name="Perteguer M.J."/>
        </authorList>
    </citation>
    <scope>NUCLEOTIDE SEQUENCE [LARGE SCALE GENOMIC DNA]</scope>
    <source>
        <strain evidence="1">AL3</strain>
        <tissue evidence="1">Liver</tissue>
    </source>
</reference>
<gene>
    <name evidence="1" type="ORF">AB6A40_004995</name>
</gene>
<comment type="caution">
    <text evidence="1">The sequence shown here is derived from an EMBL/GenBank/DDBJ whole genome shotgun (WGS) entry which is preliminary data.</text>
</comment>
<organism evidence="1 2">
    <name type="scientific">Gnathostoma spinigerum</name>
    <dbReference type="NCBI Taxonomy" id="75299"/>
    <lineage>
        <taxon>Eukaryota</taxon>
        <taxon>Metazoa</taxon>
        <taxon>Ecdysozoa</taxon>
        <taxon>Nematoda</taxon>
        <taxon>Chromadorea</taxon>
        <taxon>Rhabditida</taxon>
        <taxon>Spirurina</taxon>
        <taxon>Gnathostomatomorpha</taxon>
        <taxon>Gnathostomatoidea</taxon>
        <taxon>Gnathostomatidae</taxon>
        <taxon>Gnathostoma</taxon>
    </lineage>
</organism>
<dbReference type="Proteomes" id="UP001608902">
    <property type="component" value="Unassembled WGS sequence"/>
</dbReference>
<dbReference type="AlphaFoldDB" id="A0ABD6EGF8"/>
<dbReference type="EMBL" id="JBGFUD010003050">
    <property type="protein sequence ID" value="MFH4978286.1"/>
    <property type="molecule type" value="Genomic_DNA"/>
</dbReference>